<dbReference type="NCBIfam" id="NF037970">
    <property type="entry name" value="vanZ_1"/>
    <property type="match status" value="1"/>
</dbReference>
<name>A0ABV8HB09_9FLAO</name>
<dbReference type="RefSeq" id="WP_386270428.1">
    <property type="nucleotide sequence ID" value="NZ_JBHSAS010000009.1"/>
</dbReference>
<keyword evidence="1" id="KW-1133">Transmembrane helix</keyword>
<dbReference type="PANTHER" id="PTHR28008:SF1">
    <property type="entry name" value="DOMAIN PROTEIN, PUTATIVE (AFU_ORTHOLOGUE AFUA_3G10980)-RELATED"/>
    <property type="match status" value="1"/>
</dbReference>
<reference evidence="3" key="1">
    <citation type="journal article" date="2019" name="Int. J. Syst. Evol. Microbiol.">
        <title>The Global Catalogue of Microorganisms (GCM) 10K type strain sequencing project: providing services to taxonomists for standard genome sequencing and annotation.</title>
        <authorList>
            <consortium name="The Broad Institute Genomics Platform"/>
            <consortium name="The Broad Institute Genome Sequencing Center for Infectious Disease"/>
            <person name="Wu L."/>
            <person name="Ma J."/>
        </authorList>
    </citation>
    <scope>NUCLEOTIDE SEQUENCE [LARGE SCALE GENOMIC DNA]</scope>
    <source>
        <strain evidence="3">CECT 9128</strain>
    </source>
</reference>
<gene>
    <name evidence="2" type="ORF">ACFOS1_13455</name>
</gene>
<sequence length="128" mass="14499">MVKLAFFLAGGYTATLLFFSLYKITPEFEVGGFSVTDKMLHASAYLMLFVFWNLAFFLKSNTETSYKSTIVKISLACIFFGMLIEVLQGTLTSYRQADWWDVVANSTGVLIASFLFLAFERPLKKVKN</sequence>
<keyword evidence="3" id="KW-1185">Reference proteome</keyword>
<evidence type="ECO:0000313" key="2">
    <source>
        <dbReference type="EMBL" id="MFC4028421.1"/>
    </source>
</evidence>
<keyword evidence="1" id="KW-0812">Transmembrane</keyword>
<organism evidence="2 3">
    <name type="scientific">Zunongwangia endophytica</name>
    <dbReference type="NCBI Taxonomy" id="1808945"/>
    <lineage>
        <taxon>Bacteria</taxon>
        <taxon>Pseudomonadati</taxon>
        <taxon>Bacteroidota</taxon>
        <taxon>Flavobacteriia</taxon>
        <taxon>Flavobacteriales</taxon>
        <taxon>Flavobacteriaceae</taxon>
        <taxon>Zunongwangia</taxon>
    </lineage>
</organism>
<feature type="transmembrane region" description="Helical" evidence="1">
    <location>
        <begin position="39"/>
        <end position="58"/>
    </location>
</feature>
<feature type="transmembrane region" description="Helical" evidence="1">
    <location>
        <begin position="99"/>
        <end position="119"/>
    </location>
</feature>
<feature type="transmembrane region" description="Helical" evidence="1">
    <location>
        <begin position="70"/>
        <end position="87"/>
    </location>
</feature>
<protein>
    <submittedName>
        <fullName evidence="2">VanZ family protein</fullName>
    </submittedName>
</protein>
<evidence type="ECO:0000256" key="1">
    <source>
        <dbReference type="SAM" id="Phobius"/>
    </source>
</evidence>
<proteinExistence type="predicted"/>
<comment type="caution">
    <text evidence="2">The sequence shown here is derived from an EMBL/GenBank/DDBJ whole genome shotgun (WGS) entry which is preliminary data.</text>
</comment>
<dbReference type="EMBL" id="JBHSAS010000009">
    <property type="protein sequence ID" value="MFC4028421.1"/>
    <property type="molecule type" value="Genomic_DNA"/>
</dbReference>
<dbReference type="Proteomes" id="UP001595793">
    <property type="component" value="Unassembled WGS sequence"/>
</dbReference>
<keyword evidence="1" id="KW-0472">Membrane</keyword>
<evidence type="ECO:0000313" key="3">
    <source>
        <dbReference type="Proteomes" id="UP001595793"/>
    </source>
</evidence>
<dbReference type="PANTHER" id="PTHR28008">
    <property type="entry name" value="DOMAIN PROTEIN, PUTATIVE (AFU_ORTHOLOGUE AFUA_3G10980)-RELATED"/>
    <property type="match status" value="1"/>
</dbReference>
<accession>A0ABV8HB09</accession>